<evidence type="ECO:0000259" key="8">
    <source>
        <dbReference type="Pfam" id="PF01618"/>
    </source>
</evidence>
<protein>
    <submittedName>
        <fullName evidence="9">Tol-Pal system protein TolQ</fullName>
    </submittedName>
</protein>
<proteinExistence type="inferred from homology"/>
<evidence type="ECO:0000256" key="5">
    <source>
        <dbReference type="ARBA" id="ARBA00023136"/>
    </source>
</evidence>
<feature type="transmembrane region" description="Helical" evidence="7">
    <location>
        <begin position="45"/>
        <end position="65"/>
    </location>
</feature>
<keyword evidence="6" id="KW-0653">Protein transport</keyword>
<keyword evidence="6" id="KW-0813">Transport</keyword>
<evidence type="ECO:0000256" key="7">
    <source>
        <dbReference type="SAM" id="Phobius"/>
    </source>
</evidence>
<dbReference type="InterPro" id="IPR002898">
    <property type="entry name" value="MotA_ExbB_proton_chnl"/>
</dbReference>
<evidence type="ECO:0000256" key="1">
    <source>
        <dbReference type="ARBA" id="ARBA00004651"/>
    </source>
</evidence>
<keyword evidence="3 7" id="KW-0812">Transmembrane</keyword>
<feature type="domain" description="MotA/TolQ/ExbB proton channel" evidence="8">
    <location>
        <begin position="101"/>
        <end position="223"/>
    </location>
</feature>
<dbReference type="Proteomes" id="UP001189616">
    <property type="component" value="Unassembled WGS sequence"/>
</dbReference>
<sequence length="239" mass="25799">MPQLTAFGDADGDNGDRACAHRASFHNDKTGCPVFSIIQAAGWPIWPLLIASVLALALIIERFVALQRNKIIPPKVYDEALAVAHQRRATPEVVNTLEQGSPLGRLLAAALRHVVLHPNTTRDAAKEVVEEAGQNVAHRLERYLNALGTIASVAPLMGLFGTVVGMIEIFGSQTAAGTNPQALAHGISVALYNTALGLVVAIPTLIFWRYFRGVVDNYVVELEHLSTTYLDAILPPRRG</sequence>
<organism evidence="9 10">
    <name type="scientific">Ralstonia condita</name>
    <dbReference type="NCBI Taxonomy" id="3058600"/>
    <lineage>
        <taxon>Bacteria</taxon>
        <taxon>Pseudomonadati</taxon>
        <taxon>Pseudomonadota</taxon>
        <taxon>Betaproteobacteria</taxon>
        <taxon>Burkholderiales</taxon>
        <taxon>Burkholderiaceae</taxon>
        <taxon>Ralstonia</taxon>
    </lineage>
</organism>
<evidence type="ECO:0000256" key="3">
    <source>
        <dbReference type="ARBA" id="ARBA00022692"/>
    </source>
</evidence>
<dbReference type="PANTHER" id="PTHR30625">
    <property type="entry name" value="PROTEIN TOLQ"/>
    <property type="match status" value="1"/>
</dbReference>
<dbReference type="PANTHER" id="PTHR30625:SF11">
    <property type="entry name" value="MOTA_TOLQ_EXBB PROTON CHANNEL DOMAIN-CONTAINING PROTEIN"/>
    <property type="match status" value="1"/>
</dbReference>
<feature type="transmembrane region" description="Helical" evidence="7">
    <location>
        <begin position="187"/>
        <end position="208"/>
    </location>
</feature>
<feature type="transmembrane region" description="Helical" evidence="7">
    <location>
        <begin position="143"/>
        <end position="167"/>
    </location>
</feature>
<gene>
    <name evidence="9" type="primary">tolQ_1</name>
    <name evidence="9" type="ORF">LMG7141_00254</name>
</gene>
<comment type="similarity">
    <text evidence="6">Belongs to the exbB/tolQ family.</text>
</comment>
<reference evidence="9 10" key="1">
    <citation type="submission" date="2023-07" db="EMBL/GenBank/DDBJ databases">
        <authorList>
            <person name="Peeters C."/>
        </authorList>
    </citation>
    <scope>NUCLEOTIDE SEQUENCE [LARGE SCALE GENOMIC DNA]</scope>
    <source>
        <strain evidence="9 10">LMG 7141</strain>
    </source>
</reference>
<evidence type="ECO:0000313" key="10">
    <source>
        <dbReference type="Proteomes" id="UP001189616"/>
    </source>
</evidence>
<evidence type="ECO:0000256" key="4">
    <source>
        <dbReference type="ARBA" id="ARBA00022989"/>
    </source>
</evidence>
<evidence type="ECO:0000256" key="6">
    <source>
        <dbReference type="RuleBase" id="RU004057"/>
    </source>
</evidence>
<keyword evidence="5 7" id="KW-0472">Membrane</keyword>
<keyword evidence="4 7" id="KW-1133">Transmembrane helix</keyword>
<evidence type="ECO:0000313" key="9">
    <source>
        <dbReference type="EMBL" id="CAJ0774819.1"/>
    </source>
</evidence>
<keyword evidence="2" id="KW-1003">Cell membrane</keyword>
<comment type="caution">
    <text evidence="9">The sequence shown here is derived from an EMBL/GenBank/DDBJ whole genome shotgun (WGS) entry which is preliminary data.</text>
</comment>
<dbReference type="InterPro" id="IPR050790">
    <property type="entry name" value="ExbB/TolQ_transport"/>
</dbReference>
<evidence type="ECO:0000256" key="2">
    <source>
        <dbReference type="ARBA" id="ARBA00022475"/>
    </source>
</evidence>
<dbReference type="EMBL" id="CATYWO010000001">
    <property type="protein sequence ID" value="CAJ0774819.1"/>
    <property type="molecule type" value="Genomic_DNA"/>
</dbReference>
<keyword evidence="10" id="KW-1185">Reference proteome</keyword>
<comment type="subcellular location">
    <subcellularLocation>
        <location evidence="1">Cell membrane</location>
        <topology evidence="1">Multi-pass membrane protein</topology>
    </subcellularLocation>
    <subcellularLocation>
        <location evidence="6">Membrane</location>
        <topology evidence="6">Multi-pass membrane protein</topology>
    </subcellularLocation>
</comment>
<dbReference type="Pfam" id="PF01618">
    <property type="entry name" value="MotA_ExbB"/>
    <property type="match status" value="1"/>
</dbReference>
<name>A0ABM9IWV7_9RALS</name>
<accession>A0ABM9IWV7</accession>